<feature type="compositionally biased region" description="Basic residues" evidence="1">
    <location>
        <begin position="97"/>
        <end position="108"/>
    </location>
</feature>
<organism evidence="2 3">
    <name type="scientific">Teladorsagia circumcincta</name>
    <name type="common">Brown stomach worm</name>
    <name type="synonym">Ostertagia circumcincta</name>
    <dbReference type="NCBI Taxonomy" id="45464"/>
    <lineage>
        <taxon>Eukaryota</taxon>
        <taxon>Metazoa</taxon>
        <taxon>Ecdysozoa</taxon>
        <taxon>Nematoda</taxon>
        <taxon>Chromadorea</taxon>
        <taxon>Rhabditida</taxon>
        <taxon>Rhabditina</taxon>
        <taxon>Rhabditomorpha</taxon>
        <taxon>Strongyloidea</taxon>
        <taxon>Trichostrongylidae</taxon>
        <taxon>Teladorsagia</taxon>
    </lineage>
</organism>
<dbReference type="Proteomes" id="UP000230423">
    <property type="component" value="Unassembled WGS sequence"/>
</dbReference>
<protein>
    <submittedName>
        <fullName evidence="2">Uncharacterized protein</fullName>
    </submittedName>
</protein>
<evidence type="ECO:0000313" key="2">
    <source>
        <dbReference type="EMBL" id="PIO61585.1"/>
    </source>
</evidence>
<dbReference type="OrthoDB" id="5870726at2759"/>
<keyword evidence="3" id="KW-1185">Reference proteome</keyword>
<feature type="region of interest" description="Disordered" evidence="1">
    <location>
        <begin position="97"/>
        <end position="196"/>
    </location>
</feature>
<accession>A0A2G9TUI9</accession>
<name>A0A2G9TUI9_TELCI</name>
<sequence>MSPSGAHDGEAKLKTSDRPLSAFTMTVAEAKSDIPHAKPMLNGNNQPSRGLGFHVTCFLGNRRAAVDDVNPFEEIATRAPPRDEVQMQRLRYYIRRQRKPKKKRRRNFLTRNDIYDPQRNQRARMTTEERKKFREELALKPTSDEAEEGSAVKTKEILEEQPDPTTRRALHTGGRISQKDSRTTPEPNPLPTLIPTVDRLPRLQNNPFRSFDISKPTVIALPIPPFIEEEFEGRE</sequence>
<dbReference type="EMBL" id="KZ353352">
    <property type="protein sequence ID" value="PIO61585.1"/>
    <property type="molecule type" value="Genomic_DNA"/>
</dbReference>
<evidence type="ECO:0000256" key="1">
    <source>
        <dbReference type="SAM" id="MobiDB-lite"/>
    </source>
</evidence>
<proteinExistence type="predicted"/>
<gene>
    <name evidence="2" type="ORF">TELCIR_16887</name>
</gene>
<reference evidence="2 3" key="1">
    <citation type="submission" date="2015-09" db="EMBL/GenBank/DDBJ databases">
        <title>Draft genome of the parasitic nematode Teladorsagia circumcincta isolate WARC Sus (inbred).</title>
        <authorList>
            <person name="Mitreva M."/>
        </authorList>
    </citation>
    <scope>NUCLEOTIDE SEQUENCE [LARGE SCALE GENOMIC DNA]</scope>
    <source>
        <strain evidence="2 3">S</strain>
    </source>
</reference>
<feature type="compositionally biased region" description="Basic and acidic residues" evidence="1">
    <location>
        <begin position="125"/>
        <end position="138"/>
    </location>
</feature>
<dbReference type="AlphaFoldDB" id="A0A2G9TUI9"/>
<evidence type="ECO:0000313" key="3">
    <source>
        <dbReference type="Proteomes" id="UP000230423"/>
    </source>
</evidence>